<evidence type="ECO:0000256" key="6">
    <source>
        <dbReference type="ARBA" id="ARBA00023098"/>
    </source>
</evidence>
<evidence type="ECO:0000256" key="1">
    <source>
        <dbReference type="ARBA" id="ARBA00000798"/>
    </source>
</evidence>
<proteinExistence type="inferred from homology"/>
<evidence type="ECO:0000313" key="9">
    <source>
        <dbReference type="EMBL" id="SEG55208.1"/>
    </source>
</evidence>
<keyword evidence="5" id="KW-0442">Lipid degradation</keyword>
<sequence length="622" mass="65649">MAVIAGTKGSFTLKAYVGDFKTLLAFNFSAQPAALAGFTIQCQPPGSAAFYLFNELQFQDPTDHAQIATEPANSTVNAPIQKYRWVHVPGSSHQGTQPVTGKYTYTVTPRHFDANARMLPLDTTQSASVTVAVGPFVKGSLALGFTRGYMQSEAFVHNFTKSALLEPKGKPLQFDTTQQAGTDPTGNAFTFADEYAWLGWTARVQIFALLDAVVKDSTLTLDVFAYDFNEPDVVSAMLTLAKQGRVRMILDNASLHMGSTPETAFAGLFTAQAKAPAELVRGCFDRYSHDKIFIVKKNGAAVKVLTGSTNFSITGLYVNANHVLVFDDATVAGYYEQVFEGSWGILKGTKTPSATASNAFAATSFATKPFAPSGVGLPKMSVTFSPHTTSDVTTILGGIADRINAEAATEGGSVMFAVMQLTGSNTPVYNALDAIHGKTTLFSYGISDAPSGTYLYAPGSATGVLVTGKPGSVTLPPPFDQLPSPPGHEIHDKFVVCGLNCKDPVVYCGSSNLATGGENQNGDNLLQIHDADVATAFAIEALLLVDHYDFLDKYRVAKTKSGVTTVSTDAASPGAAKAKSATKKVVAKKTATAKSAPKKSAVKKSAAKKAATKKAVAKKGSR</sequence>
<dbReference type="GO" id="GO:0016891">
    <property type="term" value="F:RNA endonuclease activity producing 5'-phosphomonoesters, hydrolytic mechanism"/>
    <property type="evidence" value="ECO:0007669"/>
    <property type="project" value="TreeGrafter"/>
</dbReference>
<organism evidence="9 10">
    <name type="scientific">Bryocella elongata</name>
    <dbReference type="NCBI Taxonomy" id="863522"/>
    <lineage>
        <taxon>Bacteria</taxon>
        <taxon>Pseudomonadati</taxon>
        <taxon>Acidobacteriota</taxon>
        <taxon>Terriglobia</taxon>
        <taxon>Terriglobales</taxon>
        <taxon>Acidobacteriaceae</taxon>
        <taxon>Bryocella</taxon>
    </lineage>
</organism>
<dbReference type="InterPro" id="IPR051406">
    <property type="entry name" value="PLD_domain"/>
</dbReference>
<gene>
    <name evidence="9" type="ORF">SAMN05421819_3478</name>
</gene>
<dbReference type="Proteomes" id="UP000236728">
    <property type="component" value="Unassembled WGS sequence"/>
</dbReference>
<dbReference type="RefSeq" id="WP_103934336.1">
    <property type="nucleotide sequence ID" value="NZ_FNVA01000006.1"/>
</dbReference>
<evidence type="ECO:0000256" key="7">
    <source>
        <dbReference type="SAM" id="MobiDB-lite"/>
    </source>
</evidence>
<dbReference type="EMBL" id="FNVA01000006">
    <property type="protein sequence ID" value="SEG55208.1"/>
    <property type="molecule type" value="Genomic_DNA"/>
</dbReference>
<dbReference type="GO" id="GO:0004630">
    <property type="term" value="F:phospholipase D activity"/>
    <property type="evidence" value="ECO:0007669"/>
    <property type="project" value="UniProtKB-EC"/>
</dbReference>
<dbReference type="InterPro" id="IPR025202">
    <property type="entry name" value="PLD-like_dom"/>
</dbReference>
<dbReference type="GO" id="GO:0016042">
    <property type="term" value="P:lipid catabolic process"/>
    <property type="evidence" value="ECO:0007669"/>
    <property type="project" value="UniProtKB-KW"/>
</dbReference>
<dbReference type="PANTHER" id="PTHR43856:SF1">
    <property type="entry name" value="MITOCHONDRIAL CARDIOLIPIN HYDROLASE"/>
    <property type="match status" value="1"/>
</dbReference>
<evidence type="ECO:0000313" key="10">
    <source>
        <dbReference type="Proteomes" id="UP000236728"/>
    </source>
</evidence>
<evidence type="ECO:0000256" key="3">
    <source>
        <dbReference type="ARBA" id="ARBA00012027"/>
    </source>
</evidence>
<dbReference type="SUPFAM" id="SSF56024">
    <property type="entry name" value="Phospholipase D/nuclease"/>
    <property type="match status" value="1"/>
</dbReference>
<evidence type="ECO:0000259" key="8">
    <source>
        <dbReference type="Pfam" id="PF13091"/>
    </source>
</evidence>
<evidence type="ECO:0000256" key="4">
    <source>
        <dbReference type="ARBA" id="ARBA00022801"/>
    </source>
</evidence>
<dbReference type="Gene3D" id="3.30.870.10">
    <property type="entry name" value="Endonuclease Chain A"/>
    <property type="match status" value="2"/>
</dbReference>
<feature type="region of interest" description="Disordered" evidence="7">
    <location>
        <begin position="596"/>
        <end position="622"/>
    </location>
</feature>
<dbReference type="PANTHER" id="PTHR43856">
    <property type="entry name" value="CARDIOLIPIN HYDROLASE"/>
    <property type="match status" value="1"/>
</dbReference>
<dbReference type="OrthoDB" id="9789376at2"/>
<dbReference type="Pfam" id="PF13091">
    <property type="entry name" value="PLDc_2"/>
    <property type="match status" value="1"/>
</dbReference>
<evidence type="ECO:0000256" key="5">
    <source>
        <dbReference type="ARBA" id="ARBA00022963"/>
    </source>
</evidence>
<comment type="catalytic activity">
    <reaction evidence="1">
        <text>a 1,2-diacyl-sn-glycero-3-phosphocholine + H2O = a 1,2-diacyl-sn-glycero-3-phosphate + choline + H(+)</text>
        <dbReference type="Rhea" id="RHEA:14445"/>
        <dbReference type="ChEBI" id="CHEBI:15354"/>
        <dbReference type="ChEBI" id="CHEBI:15377"/>
        <dbReference type="ChEBI" id="CHEBI:15378"/>
        <dbReference type="ChEBI" id="CHEBI:57643"/>
        <dbReference type="ChEBI" id="CHEBI:58608"/>
        <dbReference type="EC" id="3.1.4.4"/>
    </reaction>
</comment>
<reference evidence="9 10" key="1">
    <citation type="submission" date="2016-10" db="EMBL/GenBank/DDBJ databases">
        <authorList>
            <person name="de Groot N.N."/>
        </authorList>
    </citation>
    <scope>NUCLEOTIDE SEQUENCE [LARGE SCALE GENOMIC DNA]</scope>
    <source>
        <strain evidence="9 10">DSM 22489</strain>
    </source>
</reference>
<feature type="domain" description="Phospholipase D-like" evidence="8">
    <location>
        <begin position="216"/>
        <end position="343"/>
    </location>
</feature>
<protein>
    <recommendedName>
        <fullName evidence="3">phospholipase D</fullName>
        <ecNumber evidence="3">3.1.4.4</ecNumber>
    </recommendedName>
</protein>
<keyword evidence="6" id="KW-0443">Lipid metabolism</keyword>
<evidence type="ECO:0000256" key="2">
    <source>
        <dbReference type="ARBA" id="ARBA00008664"/>
    </source>
</evidence>
<keyword evidence="4" id="KW-0378">Hydrolase</keyword>
<dbReference type="AlphaFoldDB" id="A0A1H6B2Y6"/>
<name>A0A1H6B2Y6_9BACT</name>
<keyword evidence="10" id="KW-1185">Reference proteome</keyword>
<comment type="similarity">
    <text evidence="2">Belongs to the phospholipase D family.</text>
</comment>
<dbReference type="EC" id="3.1.4.4" evidence="3"/>
<accession>A0A1H6B2Y6</accession>